<dbReference type="InParanoid" id="B8C663"/>
<dbReference type="Pfam" id="PF02775">
    <property type="entry name" value="TPP_enzyme_C"/>
    <property type="match status" value="1"/>
</dbReference>
<evidence type="ECO:0000256" key="5">
    <source>
        <dbReference type="SAM" id="MobiDB-lite"/>
    </source>
</evidence>
<dbReference type="FunFam" id="3.40.50.970:FF:000007">
    <property type="entry name" value="Acetolactate synthase"/>
    <property type="match status" value="1"/>
</dbReference>
<evidence type="ECO:0000313" key="10">
    <source>
        <dbReference type="EMBL" id="EED91626.1"/>
    </source>
</evidence>
<dbReference type="GO" id="GO:0000287">
    <property type="term" value="F:magnesium ion binding"/>
    <property type="evidence" value="ECO:0007669"/>
    <property type="project" value="InterPro"/>
</dbReference>
<dbReference type="Gene3D" id="3.40.50.970">
    <property type="match status" value="2"/>
</dbReference>
<feature type="domain" description="Thiamine pyrophosphate enzyme central" evidence="7">
    <location>
        <begin position="407"/>
        <end position="547"/>
    </location>
</feature>
<dbReference type="GO" id="GO:0009099">
    <property type="term" value="P:L-valine biosynthetic process"/>
    <property type="evidence" value="ECO:0000318"/>
    <property type="project" value="GO_Central"/>
</dbReference>
<dbReference type="KEGG" id="tps:THAPSDRAFT_23175"/>
<sequence>MKFTTAAAILAASIAASAVSPAAAFTLSTQQQPSPYLTASDAKSRRRYNDNSRSSSSPWTSTNLFMSTISDPSATGQSVGSASGFNSKSVSTSSASWDLVNGSAEAASKGAATKYLNTFKGETAAHIIYSKLLEHGTEVVNGYSGGAILPLLDQFHQNHPRHGDKKKIRWITNSNESSAGHVAEGIAKSSTEPDGKLAAGIIVATSGPGATNLVTPITDAMCDGVPLIVLCGQAATTAPQDAFQSCPAVEIMKPCTKWSYQIKNAAEVPFAMDYAFYLARNGRPGPVFIDLPKDLQIQQLNDEVIGNFLDGLGLYTEDESYNVEHDNEFVRLIPDTTAIHLGRSKQGLSFQVNEVGELVHVESGHDAYHLDHHNTDTIYGGVDYSDIYNETEERKTGKLGAPDGLMTEMVDLIKNAKRPFIIAGQGANDSHEELMELAETLQIPVATTLHALGTFDERHPLATNMLGMHGHATPNYLIQDCDLLLCIGSRFDDRITGRPSDFIPAARQAAKEGRGGVIHVDVRFSENAKQVKPTYFVHSTGKKFLQAVNSAIRANPPKDTSRTKQWIEKKKELEKEYPIRITKYAPKTFTVSDEEGNVREVTQTNMNCQSVIAEMNRQLVESGKIDDTIFSTGVGIHQMAAAQLITWTQPRQMLSSGSLGTMGVSLGYCMGAKLANPKKWCISVDGDGSFNMTFTELKTIGEEKIPVKLMILDNESQMMVEYWQRLFHDERYIAVRNKSPKYTTLASAFDIKSIYCECAEELEEKMRSFLFDYDDEPVLFHVRIERTPCLPMVAPGQPLDNMILVDEDFEVDKSAAPS</sequence>
<dbReference type="RefSeq" id="XP_002291519.1">
    <property type="nucleotide sequence ID" value="XM_002291483.1"/>
</dbReference>
<evidence type="ECO:0000259" key="8">
    <source>
        <dbReference type="Pfam" id="PF02775"/>
    </source>
</evidence>
<dbReference type="eggNOG" id="KOG4166">
    <property type="taxonomic scope" value="Eukaryota"/>
</dbReference>
<dbReference type="SUPFAM" id="SSF52467">
    <property type="entry name" value="DHS-like NAD/FAD-binding domain"/>
    <property type="match status" value="1"/>
</dbReference>
<proteinExistence type="inferred from homology"/>
<feature type="region of interest" description="Disordered" evidence="5">
    <location>
        <begin position="34"/>
        <end position="59"/>
    </location>
</feature>
<organism evidence="10 11">
    <name type="scientific">Thalassiosira pseudonana</name>
    <name type="common">Marine diatom</name>
    <name type="synonym">Cyclotella nana</name>
    <dbReference type="NCBI Taxonomy" id="35128"/>
    <lineage>
        <taxon>Eukaryota</taxon>
        <taxon>Sar</taxon>
        <taxon>Stramenopiles</taxon>
        <taxon>Ochrophyta</taxon>
        <taxon>Bacillariophyta</taxon>
        <taxon>Coscinodiscophyceae</taxon>
        <taxon>Thalassiosirophycidae</taxon>
        <taxon>Thalassiosirales</taxon>
        <taxon>Thalassiosiraceae</taxon>
        <taxon>Thalassiosira</taxon>
    </lineage>
</organism>
<keyword evidence="6" id="KW-0732">Signal</keyword>
<dbReference type="Gene3D" id="3.40.50.1220">
    <property type="entry name" value="TPP-binding domain"/>
    <property type="match status" value="1"/>
</dbReference>
<dbReference type="Pfam" id="PF00205">
    <property type="entry name" value="TPP_enzyme_M"/>
    <property type="match status" value="1"/>
</dbReference>
<reference evidence="10 11" key="1">
    <citation type="journal article" date="2004" name="Science">
        <title>The genome of the diatom Thalassiosira pseudonana: ecology, evolution, and metabolism.</title>
        <authorList>
            <person name="Armbrust E.V."/>
            <person name="Berges J.A."/>
            <person name="Bowler C."/>
            <person name="Green B.R."/>
            <person name="Martinez D."/>
            <person name="Putnam N.H."/>
            <person name="Zhou S."/>
            <person name="Allen A.E."/>
            <person name="Apt K.E."/>
            <person name="Bechner M."/>
            <person name="Brzezinski M.A."/>
            <person name="Chaal B.K."/>
            <person name="Chiovitti A."/>
            <person name="Davis A.K."/>
            <person name="Demarest M.S."/>
            <person name="Detter J.C."/>
            <person name="Glavina T."/>
            <person name="Goodstein D."/>
            <person name="Hadi M.Z."/>
            <person name="Hellsten U."/>
            <person name="Hildebrand M."/>
            <person name="Jenkins B.D."/>
            <person name="Jurka J."/>
            <person name="Kapitonov V.V."/>
            <person name="Kroger N."/>
            <person name="Lau W.W."/>
            <person name="Lane T.W."/>
            <person name="Larimer F.W."/>
            <person name="Lippmeier J.C."/>
            <person name="Lucas S."/>
            <person name="Medina M."/>
            <person name="Montsant A."/>
            <person name="Obornik M."/>
            <person name="Parker M.S."/>
            <person name="Palenik B."/>
            <person name="Pazour G.J."/>
            <person name="Richardson P.M."/>
            <person name="Rynearson T.A."/>
            <person name="Saito M.A."/>
            <person name="Schwartz D.C."/>
            <person name="Thamatrakoln K."/>
            <person name="Valentin K."/>
            <person name="Vardi A."/>
            <person name="Wilkerson F.P."/>
            <person name="Rokhsar D.S."/>
        </authorList>
    </citation>
    <scope>NUCLEOTIDE SEQUENCE [LARGE SCALE GENOMIC DNA]</scope>
    <source>
        <strain evidence="10 11">CCMP1335</strain>
    </source>
</reference>
<evidence type="ECO:0000256" key="2">
    <source>
        <dbReference type="ARBA" id="ARBA00007812"/>
    </source>
</evidence>
<dbReference type="Pfam" id="PF02776">
    <property type="entry name" value="TPP_enzyme_N"/>
    <property type="match status" value="1"/>
</dbReference>
<evidence type="ECO:0000256" key="1">
    <source>
        <dbReference type="ARBA" id="ARBA00001964"/>
    </source>
</evidence>
<evidence type="ECO:0000259" key="9">
    <source>
        <dbReference type="Pfam" id="PF02776"/>
    </source>
</evidence>
<dbReference type="Proteomes" id="UP000001449">
    <property type="component" value="Chromosome 6"/>
</dbReference>
<evidence type="ECO:0000256" key="6">
    <source>
        <dbReference type="SAM" id="SignalP"/>
    </source>
</evidence>
<dbReference type="InterPro" id="IPR045229">
    <property type="entry name" value="TPP_enz"/>
</dbReference>
<dbReference type="EMBL" id="CM000643">
    <property type="protein sequence ID" value="EED91626.1"/>
    <property type="molecule type" value="Genomic_DNA"/>
</dbReference>
<dbReference type="GO" id="GO:0030976">
    <property type="term" value="F:thiamine pyrophosphate binding"/>
    <property type="evidence" value="ECO:0007669"/>
    <property type="project" value="InterPro"/>
</dbReference>
<dbReference type="AlphaFoldDB" id="B8C663"/>
<feature type="domain" description="Thiamine pyrophosphate enzyme N-terminal TPP-binding" evidence="9">
    <location>
        <begin position="123"/>
        <end position="244"/>
    </location>
</feature>
<dbReference type="GeneID" id="7442405"/>
<comment type="cofactor">
    <cofactor evidence="1">
        <name>thiamine diphosphate</name>
        <dbReference type="ChEBI" id="CHEBI:58937"/>
    </cofactor>
</comment>
<gene>
    <name evidence="10" type="ORF">THAPSDRAFT_23175</name>
</gene>
<reference evidence="10 11" key="2">
    <citation type="journal article" date="2008" name="Nature">
        <title>The Phaeodactylum genome reveals the evolutionary history of diatom genomes.</title>
        <authorList>
            <person name="Bowler C."/>
            <person name="Allen A.E."/>
            <person name="Badger J.H."/>
            <person name="Grimwood J."/>
            <person name="Jabbari K."/>
            <person name="Kuo A."/>
            <person name="Maheswari U."/>
            <person name="Martens C."/>
            <person name="Maumus F."/>
            <person name="Otillar R.P."/>
            <person name="Rayko E."/>
            <person name="Salamov A."/>
            <person name="Vandepoele K."/>
            <person name="Beszteri B."/>
            <person name="Gruber A."/>
            <person name="Heijde M."/>
            <person name="Katinka M."/>
            <person name="Mock T."/>
            <person name="Valentin K."/>
            <person name="Verret F."/>
            <person name="Berges J.A."/>
            <person name="Brownlee C."/>
            <person name="Cadoret J.P."/>
            <person name="Chiovitti A."/>
            <person name="Choi C.J."/>
            <person name="Coesel S."/>
            <person name="De Martino A."/>
            <person name="Detter J.C."/>
            <person name="Durkin C."/>
            <person name="Falciatore A."/>
            <person name="Fournet J."/>
            <person name="Haruta M."/>
            <person name="Huysman M.J."/>
            <person name="Jenkins B.D."/>
            <person name="Jiroutova K."/>
            <person name="Jorgensen R.E."/>
            <person name="Joubert Y."/>
            <person name="Kaplan A."/>
            <person name="Kroger N."/>
            <person name="Kroth P.G."/>
            <person name="La Roche J."/>
            <person name="Lindquist E."/>
            <person name="Lommer M."/>
            <person name="Martin-Jezequel V."/>
            <person name="Lopez P.J."/>
            <person name="Lucas S."/>
            <person name="Mangogna M."/>
            <person name="McGinnis K."/>
            <person name="Medlin L.K."/>
            <person name="Montsant A."/>
            <person name="Oudot-Le Secq M.P."/>
            <person name="Napoli C."/>
            <person name="Obornik M."/>
            <person name="Parker M.S."/>
            <person name="Petit J.L."/>
            <person name="Porcel B.M."/>
            <person name="Poulsen N."/>
            <person name="Robison M."/>
            <person name="Rychlewski L."/>
            <person name="Rynearson T.A."/>
            <person name="Schmutz J."/>
            <person name="Shapiro H."/>
            <person name="Siaut M."/>
            <person name="Stanley M."/>
            <person name="Sussman M.R."/>
            <person name="Taylor A.R."/>
            <person name="Vardi A."/>
            <person name="von Dassow P."/>
            <person name="Vyverman W."/>
            <person name="Willis A."/>
            <person name="Wyrwicz L.S."/>
            <person name="Rokhsar D.S."/>
            <person name="Weissenbach J."/>
            <person name="Armbrust E.V."/>
            <person name="Green B.R."/>
            <person name="Van de Peer Y."/>
            <person name="Grigoriev I.V."/>
        </authorList>
    </citation>
    <scope>NUCLEOTIDE SEQUENCE [LARGE SCALE GENOMIC DNA]</scope>
    <source>
        <strain evidence="10 11">CCMP1335</strain>
    </source>
</reference>
<dbReference type="STRING" id="35128.B8C663"/>
<dbReference type="InterPro" id="IPR029061">
    <property type="entry name" value="THDP-binding"/>
</dbReference>
<dbReference type="InterPro" id="IPR029035">
    <property type="entry name" value="DHS-like_NAD/FAD-binding_dom"/>
</dbReference>
<feature type="domain" description="Thiamine pyrophosphate enzyme TPP-binding" evidence="8">
    <location>
        <begin position="633"/>
        <end position="782"/>
    </location>
</feature>
<dbReference type="InterPro" id="IPR011766">
    <property type="entry name" value="TPP_enzyme_TPP-bd"/>
</dbReference>
<dbReference type="PROSITE" id="PS00187">
    <property type="entry name" value="TPP_ENZYMES"/>
    <property type="match status" value="1"/>
</dbReference>
<dbReference type="InterPro" id="IPR012001">
    <property type="entry name" value="Thiamin_PyroP_enz_TPP-bd_dom"/>
</dbReference>
<evidence type="ECO:0000313" key="11">
    <source>
        <dbReference type="Proteomes" id="UP000001449"/>
    </source>
</evidence>
<dbReference type="GO" id="GO:0050660">
    <property type="term" value="F:flavin adenine dinucleotide binding"/>
    <property type="evidence" value="ECO:0000318"/>
    <property type="project" value="GO_Central"/>
</dbReference>
<dbReference type="SUPFAM" id="SSF52518">
    <property type="entry name" value="Thiamin diphosphate-binding fold (THDP-binding)"/>
    <property type="match status" value="2"/>
</dbReference>
<dbReference type="GO" id="GO:0009097">
    <property type="term" value="P:isoleucine biosynthetic process"/>
    <property type="evidence" value="ECO:0000318"/>
    <property type="project" value="GO_Central"/>
</dbReference>
<name>B8C663_THAPS</name>
<dbReference type="InterPro" id="IPR000399">
    <property type="entry name" value="TPP-bd_CS"/>
</dbReference>
<keyword evidence="3 4" id="KW-0786">Thiamine pyrophosphate</keyword>
<dbReference type="CDD" id="cd07035">
    <property type="entry name" value="TPP_PYR_POX_like"/>
    <property type="match status" value="1"/>
</dbReference>
<comment type="similarity">
    <text evidence="2 4">Belongs to the TPP enzyme family.</text>
</comment>
<feature type="signal peptide" evidence="6">
    <location>
        <begin position="1"/>
        <end position="24"/>
    </location>
</feature>
<evidence type="ECO:0000256" key="3">
    <source>
        <dbReference type="ARBA" id="ARBA00023052"/>
    </source>
</evidence>
<dbReference type="PANTHER" id="PTHR18968">
    <property type="entry name" value="THIAMINE PYROPHOSPHATE ENZYMES"/>
    <property type="match status" value="1"/>
</dbReference>
<evidence type="ECO:0000256" key="4">
    <source>
        <dbReference type="RuleBase" id="RU362132"/>
    </source>
</evidence>
<dbReference type="GO" id="GO:0005948">
    <property type="term" value="C:acetolactate synthase complex"/>
    <property type="evidence" value="ECO:0000318"/>
    <property type="project" value="GO_Central"/>
</dbReference>
<evidence type="ECO:0008006" key="12">
    <source>
        <dbReference type="Google" id="ProtNLM"/>
    </source>
</evidence>
<protein>
    <recommendedName>
        <fullName evidence="12">Acetolactate synthase</fullName>
    </recommendedName>
</protein>
<evidence type="ECO:0000259" key="7">
    <source>
        <dbReference type="Pfam" id="PF00205"/>
    </source>
</evidence>
<keyword evidence="11" id="KW-1185">Reference proteome</keyword>
<dbReference type="GO" id="GO:0003984">
    <property type="term" value="F:acetolactate synthase activity"/>
    <property type="evidence" value="ECO:0000318"/>
    <property type="project" value="GO_Central"/>
</dbReference>
<accession>B8C663</accession>
<feature type="chain" id="PRO_5002866285" description="Acetolactate synthase" evidence="6">
    <location>
        <begin position="25"/>
        <end position="818"/>
    </location>
</feature>
<dbReference type="PANTHER" id="PTHR18968:SF13">
    <property type="entry name" value="ACETOLACTATE SYNTHASE CATALYTIC SUBUNIT, MITOCHONDRIAL"/>
    <property type="match status" value="1"/>
</dbReference>
<dbReference type="InterPro" id="IPR012000">
    <property type="entry name" value="Thiamin_PyroP_enz_cen_dom"/>
</dbReference>